<dbReference type="GO" id="GO:0016757">
    <property type="term" value="F:glycosyltransferase activity"/>
    <property type="evidence" value="ECO:0007669"/>
    <property type="project" value="UniProtKB-KW"/>
</dbReference>
<dbReference type="RefSeq" id="WP_090672402.1">
    <property type="nucleotide sequence ID" value="NZ_FMTT01000017.1"/>
</dbReference>
<organism evidence="7 8">
    <name type="scientific">Paenibacillus tianmuensis</name>
    <dbReference type="NCBI Taxonomy" id="624147"/>
    <lineage>
        <taxon>Bacteria</taxon>
        <taxon>Bacillati</taxon>
        <taxon>Bacillota</taxon>
        <taxon>Bacilli</taxon>
        <taxon>Bacillales</taxon>
        <taxon>Paenibacillaceae</taxon>
        <taxon>Paenibacillus</taxon>
    </lineage>
</organism>
<dbReference type="InterPro" id="IPR029044">
    <property type="entry name" value="Nucleotide-diphossugar_trans"/>
</dbReference>
<comment type="similarity">
    <text evidence="2">Belongs to the glycosyltransferase 2 family.</text>
</comment>
<dbReference type="SMART" id="SM00028">
    <property type="entry name" value="TPR"/>
    <property type="match status" value="2"/>
</dbReference>
<gene>
    <name evidence="7" type="ORF">SAMN04487970_1017106</name>
</gene>
<evidence type="ECO:0000256" key="2">
    <source>
        <dbReference type="ARBA" id="ARBA00006739"/>
    </source>
</evidence>
<dbReference type="Gene3D" id="1.25.40.10">
    <property type="entry name" value="Tetratricopeptide repeat domain"/>
    <property type="match status" value="1"/>
</dbReference>
<keyword evidence="4 7" id="KW-0808">Transferase</keyword>
<dbReference type="EMBL" id="FMTT01000017">
    <property type="protein sequence ID" value="SCW58656.1"/>
    <property type="molecule type" value="Genomic_DNA"/>
</dbReference>
<evidence type="ECO:0000256" key="1">
    <source>
        <dbReference type="ARBA" id="ARBA00004776"/>
    </source>
</evidence>
<dbReference type="OrthoDB" id="8936324at2"/>
<evidence type="ECO:0000259" key="6">
    <source>
        <dbReference type="Pfam" id="PF00535"/>
    </source>
</evidence>
<dbReference type="SUPFAM" id="SSF48452">
    <property type="entry name" value="TPR-like"/>
    <property type="match status" value="1"/>
</dbReference>
<dbReference type="AlphaFoldDB" id="A0A1G4RPE0"/>
<reference evidence="8" key="1">
    <citation type="submission" date="2016-10" db="EMBL/GenBank/DDBJ databases">
        <authorList>
            <person name="Varghese N."/>
            <person name="Submissions S."/>
        </authorList>
    </citation>
    <scope>NUCLEOTIDE SEQUENCE [LARGE SCALE GENOMIC DNA]</scope>
    <source>
        <strain evidence="8">CGMCC 1.8946</strain>
    </source>
</reference>
<dbReference type="Pfam" id="PF00535">
    <property type="entry name" value="Glycos_transf_2"/>
    <property type="match status" value="1"/>
</dbReference>
<evidence type="ECO:0000313" key="8">
    <source>
        <dbReference type="Proteomes" id="UP000198601"/>
    </source>
</evidence>
<dbReference type="Proteomes" id="UP000198601">
    <property type="component" value="Unassembled WGS sequence"/>
</dbReference>
<dbReference type="InterPro" id="IPR001173">
    <property type="entry name" value="Glyco_trans_2-like"/>
</dbReference>
<dbReference type="InterPro" id="IPR011990">
    <property type="entry name" value="TPR-like_helical_dom_sf"/>
</dbReference>
<name>A0A1G4RPE0_9BACL</name>
<keyword evidence="3" id="KW-0328">Glycosyltransferase</keyword>
<evidence type="ECO:0000256" key="5">
    <source>
        <dbReference type="PROSITE-ProRule" id="PRU00339"/>
    </source>
</evidence>
<sequence>MNIKKQIKNLIESFKLEEAYSLILEYEGNWEIDAEILTMKAIISVMKSELGEAEGFLNEALLIDQNYPDVHYNLAYIKQMRGELENAIASYRQAYQLTNSEELKKIIEETIKSLKSDERHHPLVSIVLLAYNNINYTRMCVESIYKYTSHINFEFILVNNGSSDGTKEYFDSLPNARPIHLDQNVGPVNGFNEGMKVAKGKYIACVCNDFIFTPRWMDNLLKCIESDEKIGFVSPGASNISNYQQIVGNYTTIEEMLNFADEYNHTNPLKWEERVRLLPCVLLIRSSIFREIGGYDPQFYFGEFADDDIAFRIRRAGYKLIFCKDTFTYHFGSITTREDQVKNNSFAISRKIFMDKYGLDVWTEASFNAEFIENIKVSTKKVRQSILGINTRCGADPLQLKNKLRNHGIFDVSITNYCIDEKYFFDLTTVSHHVIVGSLNEIAGNLGHVRYDYIVCENNYSNLVNNPSFISSVLEMLNYEGIAGFVVPVTEELIEISKENIGRLFSENGFHITSIILGQESKYVYKYLITIQRGS</sequence>
<evidence type="ECO:0000313" key="7">
    <source>
        <dbReference type="EMBL" id="SCW58656.1"/>
    </source>
</evidence>
<dbReference type="PANTHER" id="PTHR43179:SF12">
    <property type="entry name" value="GALACTOFURANOSYLTRANSFERASE GLFT2"/>
    <property type="match status" value="1"/>
</dbReference>
<dbReference type="STRING" id="624147.SAMN04487970_1017106"/>
<evidence type="ECO:0000256" key="4">
    <source>
        <dbReference type="ARBA" id="ARBA00022679"/>
    </source>
</evidence>
<accession>A0A1G4RPE0</accession>
<protein>
    <submittedName>
        <fullName evidence="7">Glycosyltransferase, GT2 family</fullName>
    </submittedName>
</protein>
<keyword evidence="5" id="KW-0802">TPR repeat</keyword>
<dbReference type="Gene3D" id="3.90.550.10">
    <property type="entry name" value="Spore Coat Polysaccharide Biosynthesis Protein SpsA, Chain A"/>
    <property type="match status" value="1"/>
</dbReference>
<dbReference type="Pfam" id="PF04733">
    <property type="entry name" value="Coatomer_E"/>
    <property type="match status" value="1"/>
</dbReference>
<keyword evidence="8" id="KW-1185">Reference proteome</keyword>
<dbReference type="PROSITE" id="PS50005">
    <property type="entry name" value="TPR"/>
    <property type="match status" value="1"/>
</dbReference>
<dbReference type="InterPro" id="IPR019734">
    <property type="entry name" value="TPR_rpt"/>
</dbReference>
<feature type="repeat" description="TPR" evidence="5">
    <location>
        <begin position="68"/>
        <end position="101"/>
    </location>
</feature>
<dbReference type="PANTHER" id="PTHR43179">
    <property type="entry name" value="RHAMNOSYLTRANSFERASE WBBL"/>
    <property type="match status" value="1"/>
</dbReference>
<dbReference type="SUPFAM" id="SSF53448">
    <property type="entry name" value="Nucleotide-diphospho-sugar transferases"/>
    <property type="match status" value="1"/>
</dbReference>
<comment type="pathway">
    <text evidence="1">Cell wall biogenesis; cell wall polysaccharide biosynthesis.</text>
</comment>
<feature type="domain" description="Glycosyltransferase 2-like" evidence="6">
    <location>
        <begin position="125"/>
        <end position="251"/>
    </location>
</feature>
<evidence type="ECO:0000256" key="3">
    <source>
        <dbReference type="ARBA" id="ARBA00022676"/>
    </source>
</evidence>
<proteinExistence type="inferred from homology"/>